<name>A0ABV6KQK9_9BACI</name>
<feature type="signal peptide" evidence="2">
    <location>
        <begin position="1"/>
        <end position="23"/>
    </location>
</feature>
<comment type="caution">
    <text evidence="3">The sequence shown here is derived from an EMBL/GenBank/DDBJ whole genome shotgun (WGS) entry which is preliminary data.</text>
</comment>
<evidence type="ECO:0000256" key="1">
    <source>
        <dbReference type="SAM" id="Coils"/>
    </source>
</evidence>
<sequence>MNRFRLFLVVTVMSFFLSGCVFNETENQQVQTSQAKARILNDETEKVDHTIRVSQLAEQYVEKLEEVERANVIYSNNNAYVAIKQNQYNSLSDVLNQKIADQVRKADNKIHKVYVSVNPDFYTTMNNYAKDIRSGRDKISLYRDFSNTVMNFFGIESE</sequence>
<dbReference type="InterPro" id="IPR019076">
    <property type="entry name" value="Spore_lipoprot_YhcN/YlaJ-like"/>
</dbReference>
<dbReference type="PROSITE" id="PS51257">
    <property type="entry name" value="PROKAR_LIPOPROTEIN"/>
    <property type="match status" value="1"/>
</dbReference>
<organism evidence="3 4">
    <name type="scientific">Robertmurraya beringensis</name>
    <dbReference type="NCBI Taxonomy" id="641660"/>
    <lineage>
        <taxon>Bacteria</taxon>
        <taxon>Bacillati</taxon>
        <taxon>Bacillota</taxon>
        <taxon>Bacilli</taxon>
        <taxon>Bacillales</taxon>
        <taxon>Bacillaceae</taxon>
        <taxon>Robertmurraya</taxon>
    </lineage>
</organism>
<keyword evidence="1" id="KW-0175">Coiled coil</keyword>
<evidence type="ECO:0000256" key="2">
    <source>
        <dbReference type="SAM" id="SignalP"/>
    </source>
</evidence>
<dbReference type="Proteomes" id="UP001589738">
    <property type="component" value="Unassembled WGS sequence"/>
</dbReference>
<dbReference type="Pfam" id="PF09580">
    <property type="entry name" value="Spore_YhcN_YlaJ"/>
    <property type="match status" value="1"/>
</dbReference>
<protein>
    <submittedName>
        <fullName evidence="3">YhcN/YlaJ family sporulation lipoprotein</fullName>
    </submittedName>
</protein>
<reference evidence="3 4" key="1">
    <citation type="submission" date="2024-09" db="EMBL/GenBank/DDBJ databases">
        <authorList>
            <person name="Sun Q."/>
            <person name="Mori K."/>
        </authorList>
    </citation>
    <scope>NUCLEOTIDE SEQUENCE [LARGE SCALE GENOMIC DNA]</scope>
    <source>
        <strain evidence="3 4">CGMCC 1.9126</strain>
    </source>
</reference>
<accession>A0ABV6KQK9</accession>
<keyword evidence="4" id="KW-1185">Reference proteome</keyword>
<dbReference type="RefSeq" id="WP_377057899.1">
    <property type="nucleotide sequence ID" value="NZ_JBHLUU010000026.1"/>
</dbReference>
<keyword evidence="2" id="KW-0732">Signal</keyword>
<feature type="chain" id="PRO_5046515901" evidence="2">
    <location>
        <begin position="24"/>
        <end position="158"/>
    </location>
</feature>
<gene>
    <name evidence="3" type="ORF">ACFFHF_08755</name>
</gene>
<proteinExistence type="predicted"/>
<evidence type="ECO:0000313" key="3">
    <source>
        <dbReference type="EMBL" id="MFC0475340.1"/>
    </source>
</evidence>
<evidence type="ECO:0000313" key="4">
    <source>
        <dbReference type="Proteomes" id="UP001589738"/>
    </source>
</evidence>
<feature type="coiled-coil region" evidence="1">
    <location>
        <begin position="23"/>
        <end position="77"/>
    </location>
</feature>
<keyword evidence="3" id="KW-0449">Lipoprotein</keyword>
<dbReference type="EMBL" id="JBHLUU010000026">
    <property type="protein sequence ID" value="MFC0475340.1"/>
    <property type="molecule type" value="Genomic_DNA"/>
</dbReference>